<dbReference type="GeneID" id="42303729"/>
<evidence type="ECO:0000256" key="1">
    <source>
        <dbReference type="SAM" id="MobiDB-lite"/>
    </source>
</evidence>
<gene>
    <name evidence="2" type="ORF">AF333_00670</name>
    <name evidence="3" type="ORF">SAMN04487909_105151</name>
</gene>
<organism evidence="2 4">
    <name type="scientific">Aneurinibacillus migulanus</name>
    <name type="common">Bacillus migulanus</name>
    <dbReference type="NCBI Taxonomy" id="47500"/>
    <lineage>
        <taxon>Bacteria</taxon>
        <taxon>Bacillati</taxon>
        <taxon>Bacillota</taxon>
        <taxon>Bacilli</taxon>
        <taxon>Bacillales</taxon>
        <taxon>Paenibacillaceae</taxon>
        <taxon>Aneurinibacillus group</taxon>
        <taxon>Aneurinibacillus</taxon>
    </lineage>
</organism>
<dbReference type="AlphaFoldDB" id="A0A0D1XXR4"/>
<dbReference type="OrthoDB" id="2452727at2"/>
<feature type="compositionally biased region" description="Basic and acidic residues" evidence="1">
    <location>
        <begin position="250"/>
        <end position="259"/>
    </location>
</feature>
<name>A0A0D1XXR4_ANEMI</name>
<sequence length="420" mass="47235">MREKDTESPLEYWLGNAIQVNKSSDAEVNGRLLGVKDDYLVIEQKNGEHIYYKTEQIRSITMNVQDVDGHSQVHEGKENPYCNEAKFKELINRLTHRYVRIHCGESDVCGMMAGSRQGDVLLVQGHEVIILFAHGIYHISCVKEKVTEKKMEEAQSSDPVERQKVKKEESAVEDKWEYSENQEGEEIGTYVQAEDDFTDAWIVAEDEEADFAFEMDDEDEMEMGSEREKIHVAYEQEEVEVESEIMHFSKAKEEGKHTQQSEPAPVMHPEPAPIVHPEPAPVMHPEPASVVHHEPAPVVHPESPPVMHHEPASAMHPEPAPVVQKETGGGEEAASYTSRSPEGQASSVSPFLSQDTRVKKQARPMRTNTKQSQPKTKNTKKRASSRVSESHKTKKSRVSGSGKVKPASGKAWLSRRVSRG</sequence>
<dbReference type="EMBL" id="FNED01000005">
    <property type="protein sequence ID" value="SDI57304.1"/>
    <property type="molecule type" value="Genomic_DNA"/>
</dbReference>
<reference evidence="2 4" key="1">
    <citation type="submission" date="2015-07" db="EMBL/GenBank/DDBJ databases">
        <title>Fjat-14205 dsm 2895.</title>
        <authorList>
            <person name="Liu B."/>
            <person name="Wang J."/>
            <person name="Zhu Y."/>
            <person name="Liu G."/>
            <person name="Chen Q."/>
            <person name="Chen Z."/>
            <person name="Lan J."/>
            <person name="Che J."/>
            <person name="Ge C."/>
            <person name="Shi H."/>
            <person name="Pan Z."/>
            <person name="Liu X."/>
        </authorList>
    </citation>
    <scope>NUCLEOTIDE SEQUENCE [LARGE SCALE GENOMIC DNA]</scope>
    <source>
        <strain evidence="2 4">DSM 2895</strain>
    </source>
</reference>
<feature type="compositionally biased region" description="Polar residues" evidence="1">
    <location>
        <begin position="366"/>
        <end position="376"/>
    </location>
</feature>
<feature type="compositionally biased region" description="Polar residues" evidence="1">
    <location>
        <begin position="335"/>
        <end position="355"/>
    </location>
</feature>
<evidence type="ECO:0008006" key="6">
    <source>
        <dbReference type="Google" id="ProtNLM"/>
    </source>
</evidence>
<protein>
    <recommendedName>
        <fullName evidence="6">Spore coat protein B</fullName>
    </recommendedName>
</protein>
<proteinExistence type="predicted"/>
<dbReference type="STRING" id="47500.AF333_00670"/>
<dbReference type="Proteomes" id="UP000037269">
    <property type="component" value="Unassembled WGS sequence"/>
</dbReference>
<dbReference type="RefSeq" id="WP_043063834.1">
    <property type="nucleotide sequence ID" value="NZ_BJOA01000082.1"/>
</dbReference>
<evidence type="ECO:0000313" key="5">
    <source>
        <dbReference type="Proteomes" id="UP000182836"/>
    </source>
</evidence>
<reference evidence="3 5" key="2">
    <citation type="submission" date="2016-10" db="EMBL/GenBank/DDBJ databases">
        <authorList>
            <person name="de Groot N.N."/>
        </authorList>
    </citation>
    <scope>NUCLEOTIDE SEQUENCE [LARGE SCALE GENOMIC DNA]</scope>
    <source>
        <strain evidence="3 5">DSM 2895</strain>
    </source>
</reference>
<dbReference type="PATRIC" id="fig|47500.8.peg.1233"/>
<keyword evidence="4" id="KW-1185">Reference proteome</keyword>
<dbReference type="EMBL" id="LGUG01000002">
    <property type="protein sequence ID" value="KON99284.1"/>
    <property type="molecule type" value="Genomic_DNA"/>
</dbReference>
<feature type="compositionally biased region" description="Pro residues" evidence="1">
    <location>
        <begin position="266"/>
        <end position="284"/>
    </location>
</feature>
<evidence type="ECO:0000313" key="3">
    <source>
        <dbReference type="EMBL" id="SDI57304.1"/>
    </source>
</evidence>
<accession>A0A0D1XXR4</accession>
<evidence type="ECO:0000313" key="2">
    <source>
        <dbReference type="EMBL" id="KON99284.1"/>
    </source>
</evidence>
<dbReference type="Proteomes" id="UP000182836">
    <property type="component" value="Unassembled WGS sequence"/>
</dbReference>
<feature type="region of interest" description="Disordered" evidence="1">
    <location>
        <begin position="250"/>
        <end position="420"/>
    </location>
</feature>
<evidence type="ECO:0000313" key="4">
    <source>
        <dbReference type="Proteomes" id="UP000037269"/>
    </source>
</evidence>